<feature type="signal peptide" evidence="3">
    <location>
        <begin position="1"/>
        <end position="16"/>
    </location>
</feature>
<feature type="transmembrane region" description="Helical" evidence="2">
    <location>
        <begin position="690"/>
        <end position="712"/>
    </location>
</feature>
<dbReference type="OrthoDB" id="7832001at2759"/>
<evidence type="ECO:0000313" key="5">
    <source>
        <dbReference type="Proteomes" id="UP000654075"/>
    </source>
</evidence>
<keyword evidence="5" id="KW-1185">Reference proteome</keyword>
<dbReference type="Pfam" id="PF01546">
    <property type="entry name" value="Peptidase_M20"/>
    <property type="match status" value="1"/>
</dbReference>
<keyword evidence="2" id="KW-0812">Transmembrane</keyword>
<feature type="region of interest" description="Disordered" evidence="1">
    <location>
        <begin position="375"/>
        <end position="432"/>
    </location>
</feature>
<organism evidence="4 5">
    <name type="scientific">Polarella glacialis</name>
    <name type="common">Dinoflagellate</name>
    <dbReference type="NCBI Taxonomy" id="89957"/>
    <lineage>
        <taxon>Eukaryota</taxon>
        <taxon>Sar</taxon>
        <taxon>Alveolata</taxon>
        <taxon>Dinophyceae</taxon>
        <taxon>Suessiales</taxon>
        <taxon>Suessiaceae</taxon>
        <taxon>Polarella</taxon>
    </lineage>
</organism>
<comment type="caution">
    <text evidence="4">The sequence shown here is derived from an EMBL/GenBank/DDBJ whole genome shotgun (WGS) entry which is preliminary data.</text>
</comment>
<evidence type="ECO:0000256" key="3">
    <source>
        <dbReference type="SAM" id="SignalP"/>
    </source>
</evidence>
<evidence type="ECO:0008006" key="6">
    <source>
        <dbReference type="Google" id="ProtNLM"/>
    </source>
</evidence>
<dbReference type="InterPro" id="IPR002933">
    <property type="entry name" value="Peptidase_M20"/>
</dbReference>
<sequence>MARPLVWLCLFSGTAAGQFEDQFEAAGQSWANAAYGQTVKCCGSDLDMCTSSSDWSFCTAASCPNENGAVVPDKAPTLEGMCAEWYDQKSNGTEMNCLRADEAMANHLASTVASAAAGKYKGNVSDGACIWCDCCALLTSLCTTPNPEALRPYPWEVYSLALTANMTQETARLEMWRPASQRVSSEASLTTAMADFSQLPGMARDLDSKLYVDVLRRLIAESKFLQNNPRLGVTPEESRAVAVVLKELEAFSTKAGGPLVIEELEYVEGRANLKVTYPGSSKETVAFVGSHFDVVPADPEPWSKDPFQLTVEGDNLYGRGTTDCLGHVALLTCFLKELGRSKPKLKRSLVVLFIAAEEGGEKGVGVDACVKNGKLDEEVPQNGKGEGRRQAPPPTPASLPSSGPRPRPRCRRKLRRHGVTRQEGFKPGFSMPNMKKQRMNVGAYAVFVARHLEIWHHLNKKQWNGSFNQICPETTVHGDIRLSPFYEVETVVERGDLGDYTSVERYVKDVLAALVQAFRETNAEVKPFSEIVKTAIAEVIRKAKRSALYFDLEYYRECNTHAESLDVMQAFHELLLRFSANVLGVQIQPGDVVVLKEAKLARYETLLRLACPILPAVAALVLGFLAASYFVALPVGSGFLAPMPRAADSSTLLQESEKPQTLPVDSMMLGAATGLLVSQPAHATMLYDEILPYAGATTGAILWGLVLGFVLLRLQEAVPE</sequence>
<reference evidence="4" key="1">
    <citation type="submission" date="2021-02" db="EMBL/GenBank/DDBJ databases">
        <authorList>
            <person name="Dougan E. K."/>
            <person name="Rhodes N."/>
            <person name="Thang M."/>
            <person name="Chan C."/>
        </authorList>
    </citation>
    <scope>NUCLEOTIDE SEQUENCE</scope>
</reference>
<evidence type="ECO:0000313" key="4">
    <source>
        <dbReference type="EMBL" id="CAE8611760.1"/>
    </source>
</evidence>
<dbReference type="Gene3D" id="3.40.630.10">
    <property type="entry name" value="Zn peptidases"/>
    <property type="match status" value="1"/>
</dbReference>
<feature type="transmembrane region" description="Helical" evidence="2">
    <location>
        <begin position="613"/>
        <end position="641"/>
    </location>
</feature>
<keyword evidence="2" id="KW-0472">Membrane</keyword>
<dbReference type="PANTHER" id="PTHR43808:SF3">
    <property type="entry name" value="ACETYLORNITHINE DEACETYLASE"/>
    <property type="match status" value="1"/>
</dbReference>
<evidence type="ECO:0000256" key="2">
    <source>
        <dbReference type="SAM" id="Phobius"/>
    </source>
</evidence>
<dbReference type="InterPro" id="IPR050072">
    <property type="entry name" value="Peptidase_M20A"/>
</dbReference>
<keyword evidence="3" id="KW-0732">Signal</keyword>
<evidence type="ECO:0000256" key="1">
    <source>
        <dbReference type="SAM" id="MobiDB-lite"/>
    </source>
</evidence>
<dbReference type="GO" id="GO:0016787">
    <property type="term" value="F:hydrolase activity"/>
    <property type="evidence" value="ECO:0007669"/>
    <property type="project" value="InterPro"/>
</dbReference>
<protein>
    <recommendedName>
        <fullName evidence="6">Peptidase M20 dimerisation domain-containing protein</fullName>
    </recommendedName>
</protein>
<dbReference type="Proteomes" id="UP000654075">
    <property type="component" value="Unassembled WGS sequence"/>
</dbReference>
<gene>
    <name evidence="4" type="ORF">PGLA1383_LOCUS29561</name>
</gene>
<accession>A0A813FG42</accession>
<proteinExistence type="predicted"/>
<dbReference type="PANTHER" id="PTHR43808">
    <property type="entry name" value="ACETYLORNITHINE DEACETYLASE"/>
    <property type="match status" value="1"/>
</dbReference>
<feature type="compositionally biased region" description="Basic residues" evidence="1">
    <location>
        <begin position="406"/>
        <end position="419"/>
    </location>
</feature>
<feature type="chain" id="PRO_5032381464" description="Peptidase M20 dimerisation domain-containing protein" evidence="3">
    <location>
        <begin position="17"/>
        <end position="720"/>
    </location>
</feature>
<dbReference type="SUPFAM" id="SSF53187">
    <property type="entry name" value="Zn-dependent exopeptidases"/>
    <property type="match status" value="1"/>
</dbReference>
<dbReference type="AlphaFoldDB" id="A0A813FG42"/>
<dbReference type="EMBL" id="CAJNNV010025045">
    <property type="protein sequence ID" value="CAE8611760.1"/>
    <property type="molecule type" value="Genomic_DNA"/>
</dbReference>
<name>A0A813FG42_POLGL</name>
<keyword evidence="2" id="KW-1133">Transmembrane helix</keyword>